<dbReference type="Proteomes" id="UP001189429">
    <property type="component" value="Unassembled WGS sequence"/>
</dbReference>
<reference evidence="2" key="1">
    <citation type="submission" date="2023-10" db="EMBL/GenBank/DDBJ databases">
        <authorList>
            <person name="Chen Y."/>
            <person name="Shah S."/>
            <person name="Dougan E. K."/>
            <person name="Thang M."/>
            <person name="Chan C."/>
        </authorList>
    </citation>
    <scope>NUCLEOTIDE SEQUENCE [LARGE SCALE GENOMIC DNA]</scope>
</reference>
<proteinExistence type="predicted"/>
<evidence type="ECO:0000313" key="3">
    <source>
        <dbReference type="Proteomes" id="UP001189429"/>
    </source>
</evidence>
<name>A0ABN9QZB6_9DINO</name>
<evidence type="ECO:0000256" key="1">
    <source>
        <dbReference type="SAM" id="MobiDB-lite"/>
    </source>
</evidence>
<feature type="compositionally biased region" description="Low complexity" evidence="1">
    <location>
        <begin position="137"/>
        <end position="149"/>
    </location>
</feature>
<feature type="compositionally biased region" description="Gly residues" evidence="1">
    <location>
        <begin position="98"/>
        <end position="107"/>
    </location>
</feature>
<organism evidence="2 3">
    <name type="scientific">Prorocentrum cordatum</name>
    <dbReference type="NCBI Taxonomy" id="2364126"/>
    <lineage>
        <taxon>Eukaryota</taxon>
        <taxon>Sar</taxon>
        <taxon>Alveolata</taxon>
        <taxon>Dinophyceae</taxon>
        <taxon>Prorocentrales</taxon>
        <taxon>Prorocentraceae</taxon>
        <taxon>Prorocentrum</taxon>
    </lineage>
</organism>
<accession>A0ABN9QZB6</accession>
<feature type="region of interest" description="Disordered" evidence="1">
    <location>
        <begin position="56"/>
        <end position="149"/>
    </location>
</feature>
<protein>
    <submittedName>
        <fullName evidence="2">Uncharacterized protein</fullName>
    </submittedName>
</protein>
<feature type="compositionally biased region" description="Basic and acidic residues" evidence="1">
    <location>
        <begin position="178"/>
        <end position="189"/>
    </location>
</feature>
<feature type="non-terminal residue" evidence="2">
    <location>
        <position position="1"/>
    </location>
</feature>
<feature type="compositionally biased region" description="Gly residues" evidence="1">
    <location>
        <begin position="190"/>
        <end position="203"/>
    </location>
</feature>
<evidence type="ECO:0000313" key="2">
    <source>
        <dbReference type="EMBL" id="CAK0811758.1"/>
    </source>
</evidence>
<keyword evidence="3" id="KW-1185">Reference proteome</keyword>
<gene>
    <name evidence="2" type="ORF">PCOR1329_LOCUS16260</name>
</gene>
<dbReference type="EMBL" id="CAUYUJ010004973">
    <property type="protein sequence ID" value="CAK0811758.1"/>
    <property type="molecule type" value="Genomic_DNA"/>
</dbReference>
<feature type="region of interest" description="Disordered" evidence="1">
    <location>
        <begin position="175"/>
        <end position="203"/>
    </location>
</feature>
<comment type="caution">
    <text evidence="2">The sequence shown here is derived from an EMBL/GenBank/DDBJ whole genome shotgun (WGS) entry which is preliminary data.</text>
</comment>
<sequence length="203" mass="20568">SARITTPAASDARERFALWAGSGNSLGKHLAILPTSPPPVPPVPPSSRWRVCVLQAPQPRGGPNGRGVALDIRLVPGPAPPRGGARPRPGAREHTGRTRGGIGGEPPRGGEVLGADRRGRPRGGQTAVRQPRGAAGGADLRGAGPGRGACARVRQPLQATPGQRDLPLASCAPATLRRRAELGQERPPEEGGGAGGGGGGPRH</sequence>